<dbReference type="Pfam" id="PF01875">
    <property type="entry name" value="Memo"/>
    <property type="match status" value="1"/>
</dbReference>
<comment type="similarity">
    <text evidence="1">Belongs to the MEMO1 family.</text>
</comment>
<dbReference type="AlphaFoldDB" id="A0A017SDE1"/>
<proteinExistence type="inferred from homology"/>
<dbReference type="CDD" id="cd07361">
    <property type="entry name" value="MEMO_like"/>
    <property type="match status" value="1"/>
</dbReference>
<dbReference type="PANTHER" id="PTHR11060:SF0">
    <property type="entry name" value="PROTEIN MEMO1"/>
    <property type="match status" value="1"/>
</dbReference>
<name>A0A017SDE1_ASPRC</name>
<accession>A0A017SDE1</accession>
<gene>
    <name evidence="2" type="ORF">EURHEDRAFT_456520</name>
</gene>
<dbReference type="RefSeq" id="XP_040638509.1">
    <property type="nucleotide sequence ID" value="XM_040784357.1"/>
</dbReference>
<dbReference type="Proteomes" id="UP000019804">
    <property type="component" value="Unassembled WGS sequence"/>
</dbReference>
<reference evidence="3" key="1">
    <citation type="journal article" date="2014" name="Nat. Commun.">
        <title>Genomic adaptations of the halophilic Dead Sea filamentous fungus Eurotium rubrum.</title>
        <authorList>
            <person name="Kis-Papo T."/>
            <person name="Weig A.R."/>
            <person name="Riley R."/>
            <person name="Persoh D."/>
            <person name="Salamov A."/>
            <person name="Sun H."/>
            <person name="Lipzen A."/>
            <person name="Wasser S.P."/>
            <person name="Rambold G."/>
            <person name="Grigoriev I.V."/>
            <person name="Nevo E."/>
        </authorList>
    </citation>
    <scope>NUCLEOTIDE SEQUENCE [LARGE SCALE GENOMIC DNA]</scope>
    <source>
        <strain evidence="3">CBS 135680</strain>
    </source>
</reference>
<evidence type="ECO:0000256" key="1">
    <source>
        <dbReference type="ARBA" id="ARBA00006315"/>
    </source>
</evidence>
<dbReference type="GeneID" id="63699481"/>
<dbReference type="HOGENOM" id="CLU_038085_0_0_1"/>
<sequence>MAPRKASHAGSWYSDSQRHLTRQLDQWLGQVPDEIQGIGRLPVPGARVVIAPHAGYAYSGPCAAYAYKALDLSKAKRIFVLGPSHHHYLSTLALPQLTSYYTPLSNDPLPLDTELITKLLATKAIRPDGTTVNFTTMTRSIDEDEHSIELHLPYIHRLLQLQHPNTPTSQYPPLVPIMVGATSAATEHAFGTLLAPYLADPSNAFVISSDFCHWGLRFQYTYYVPQAPKPGPRLPLSSDSLPQPGADPAHIEDKLEMVSVGQMLQRRDRIQKNEPAIHESISAFDTATMAAITTGATGTFLDTIQSTGNTVCGRHPIGVIMAGIEELTHEGERGKFHFVRYERSSDAVEVSDSSVSYVSAFAVL</sequence>
<dbReference type="Gene3D" id="3.40.830.10">
    <property type="entry name" value="LigB-like"/>
    <property type="match status" value="1"/>
</dbReference>
<organism evidence="2 3">
    <name type="scientific">Aspergillus ruber (strain CBS 135680)</name>
    <dbReference type="NCBI Taxonomy" id="1388766"/>
    <lineage>
        <taxon>Eukaryota</taxon>
        <taxon>Fungi</taxon>
        <taxon>Dikarya</taxon>
        <taxon>Ascomycota</taxon>
        <taxon>Pezizomycotina</taxon>
        <taxon>Eurotiomycetes</taxon>
        <taxon>Eurotiomycetidae</taxon>
        <taxon>Eurotiales</taxon>
        <taxon>Aspergillaceae</taxon>
        <taxon>Aspergillus</taxon>
        <taxon>Aspergillus subgen. Aspergillus</taxon>
    </lineage>
</organism>
<dbReference type="HAMAP" id="MF_00055">
    <property type="entry name" value="MEMO1"/>
    <property type="match status" value="1"/>
</dbReference>
<keyword evidence="3" id="KW-1185">Reference proteome</keyword>
<dbReference type="OrthoDB" id="417112at2759"/>
<dbReference type="STRING" id="1388766.A0A017SDE1"/>
<evidence type="ECO:0000313" key="2">
    <source>
        <dbReference type="EMBL" id="EYE94821.1"/>
    </source>
</evidence>
<protein>
    <submittedName>
        <fullName evidence="2">DUF52 domain protein</fullName>
    </submittedName>
</protein>
<dbReference type="NCBIfam" id="TIGR04336">
    <property type="entry name" value="AmmeMemoSam_B"/>
    <property type="match status" value="1"/>
</dbReference>
<evidence type="ECO:0000313" key="3">
    <source>
        <dbReference type="Proteomes" id="UP000019804"/>
    </source>
</evidence>
<dbReference type="InterPro" id="IPR002737">
    <property type="entry name" value="MEMO1_fam"/>
</dbReference>
<dbReference type="PANTHER" id="PTHR11060">
    <property type="entry name" value="PROTEIN MEMO1"/>
    <property type="match status" value="1"/>
</dbReference>
<dbReference type="EMBL" id="KK088424">
    <property type="protein sequence ID" value="EYE94821.1"/>
    <property type="molecule type" value="Genomic_DNA"/>
</dbReference>